<gene>
    <name evidence="1" type="ORF">F1735_33100</name>
</gene>
<sequence>MNLRNIYINAILADASYAAKLIDGLEGSKLEKALSFRMTPALAKFMAREFSVVSHLETDREGVR</sequence>
<dbReference type="RefSeq" id="WP_167241222.1">
    <property type="nucleotide sequence ID" value="NZ_WHJF01000241.1"/>
</dbReference>
<dbReference type="EMBL" id="WHJF01000241">
    <property type="protein sequence ID" value="NHZ67047.1"/>
    <property type="molecule type" value="Genomic_DNA"/>
</dbReference>
<proteinExistence type="predicted"/>
<dbReference type="Proteomes" id="UP000610594">
    <property type="component" value="Unassembled WGS sequence"/>
</dbReference>
<protein>
    <submittedName>
        <fullName evidence="1">Uncharacterized protein</fullName>
    </submittedName>
</protein>
<accession>A0ABX0MYI4</accession>
<name>A0ABX0MYI4_9BURK</name>
<evidence type="ECO:0000313" key="1">
    <source>
        <dbReference type="EMBL" id="NHZ67047.1"/>
    </source>
</evidence>
<keyword evidence="2" id="KW-1185">Reference proteome</keyword>
<organism evidence="1 2">
    <name type="scientific">Massilia genomosp. 1</name>
    <dbReference type="NCBI Taxonomy" id="2609280"/>
    <lineage>
        <taxon>Bacteria</taxon>
        <taxon>Pseudomonadati</taxon>
        <taxon>Pseudomonadota</taxon>
        <taxon>Betaproteobacteria</taxon>
        <taxon>Burkholderiales</taxon>
        <taxon>Oxalobacteraceae</taxon>
        <taxon>Telluria group</taxon>
        <taxon>Massilia</taxon>
    </lineage>
</organism>
<comment type="caution">
    <text evidence="1">The sequence shown here is derived from an EMBL/GenBank/DDBJ whole genome shotgun (WGS) entry which is preliminary data.</text>
</comment>
<evidence type="ECO:0000313" key="2">
    <source>
        <dbReference type="Proteomes" id="UP000610594"/>
    </source>
</evidence>
<reference evidence="1 2" key="1">
    <citation type="submission" date="2019-10" db="EMBL/GenBank/DDBJ databases">
        <title>Taxonomy of Antarctic Massilia spp.: description of Massilia rubra sp. nov., Massilia aquatica sp. nov., Massilia mucilaginosa sp. nov., Massilia frigida sp. nov. isolated from streams, lakes and regoliths.</title>
        <authorList>
            <person name="Holochova P."/>
            <person name="Sedlacek I."/>
            <person name="Kralova S."/>
            <person name="Maslanova I."/>
            <person name="Busse H.-J."/>
            <person name="Stankova E."/>
            <person name="Vrbovska V."/>
            <person name="Kovarovic V."/>
            <person name="Bartak M."/>
            <person name="Svec P."/>
            <person name="Pantucek R."/>
        </authorList>
    </citation>
    <scope>NUCLEOTIDE SEQUENCE [LARGE SCALE GENOMIC DNA]</scope>
    <source>
        <strain evidence="1 2">CCM 8694</strain>
    </source>
</reference>